<feature type="compositionally biased region" description="Polar residues" evidence="1">
    <location>
        <begin position="261"/>
        <end position="281"/>
    </location>
</feature>
<feature type="region of interest" description="Disordered" evidence="1">
    <location>
        <begin position="388"/>
        <end position="424"/>
    </location>
</feature>
<feature type="region of interest" description="Disordered" evidence="1">
    <location>
        <begin position="1"/>
        <end position="97"/>
    </location>
</feature>
<feature type="compositionally biased region" description="Basic and acidic residues" evidence="1">
    <location>
        <begin position="394"/>
        <end position="411"/>
    </location>
</feature>
<feature type="compositionally biased region" description="Polar residues" evidence="1">
    <location>
        <begin position="136"/>
        <end position="145"/>
    </location>
</feature>
<feature type="compositionally biased region" description="Basic residues" evidence="1">
    <location>
        <begin position="174"/>
        <end position="186"/>
    </location>
</feature>
<feature type="compositionally biased region" description="Polar residues" evidence="1">
    <location>
        <begin position="1"/>
        <end position="20"/>
    </location>
</feature>
<sequence>MDSDPECQTNHKTVDSTGFNKTHKEEIAGFKSMIAAKDQSSGNRASSKSRSHRYKEKEYNNKYSSCSDEETEEPWRREKKLRKERKSMGVMDLDPECQVNHETTDSVWFNKELEQQNKGVLVSTTPSSDFHHMIDDNNNSLNMSRDQNKEKYGSSSQKGLFPDLNDDMFLPKNHPLRRISSSRKKSNVQDYSITTGKNTSPQNESGSKSRSHKYKEEKYDNMVTEKQYESCSNKEGKEGSKMGKEEKATLDMYLSSIKKFSGSNGSRTKNESPQNPFSSTNKSRDHENKNKITIKKRRSQNRYPKSKTSAPKKENNESMTMAKKQSLQGTFQSRSKSLSHREIHPKTTQAEGVNIVQSKSMLPQYNTSSPSRDVMSPHHQVQMILGKYSSVESSSKEMSERIKQKLGERIRSSKNSNEGLKKKW</sequence>
<feature type="region of interest" description="Disordered" evidence="1">
    <location>
        <begin position="123"/>
        <end position="245"/>
    </location>
</feature>
<evidence type="ECO:0000313" key="2">
    <source>
        <dbReference type="EMBL" id="CAD8902413.1"/>
    </source>
</evidence>
<organism evidence="2">
    <name type="scientific">Corethron hystrix</name>
    <dbReference type="NCBI Taxonomy" id="216773"/>
    <lineage>
        <taxon>Eukaryota</taxon>
        <taxon>Sar</taxon>
        <taxon>Stramenopiles</taxon>
        <taxon>Ochrophyta</taxon>
        <taxon>Bacillariophyta</taxon>
        <taxon>Coscinodiscophyceae</taxon>
        <taxon>Corethrophycidae</taxon>
        <taxon>Corethrales</taxon>
        <taxon>Corethraceae</taxon>
        <taxon>Corethron</taxon>
    </lineage>
</organism>
<feature type="compositionally biased region" description="Polar residues" evidence="1">
    <location>
        <begin position="188"/>
        <end position="208"/>
    </location>
</feature>
<evidence type="ECO:0000256" key="1">
    <source>
        <dbReference type="SAM" id="MobiDB-lite"/>
    </source>
</evidence>
<feature type="compositionally biased region" description="Polar residues" evidence="1">
    <location>
        <begin position="317"/>
        <end position="336"/>
    </location>
</feature>
<dbReference type="EMBL" id="HBFR01040531">
    <property type="protein sequence ID" value="CAD8902413.1"/>
    <property type="molecule type" value="Transcribed_RNA"/>
</dbReference>
<feature type="region of interest" description="Disordered" evidence="1">
    <location>
        <begin position="259"/>
        <end position="349"/>
    </location>
</feature>
<protein>
    <submittedName>
        <fullName evidence="2">Uncharacterized protein</fullName>
    </submittedName>
</protein>
<proteinExistence type="predicted"/>
<gene>
    <name evidence="2" type="ORF">CHYS00102_LOCUS29632</name>
</gene>
<name>A0A7S1C0H7_9STRA</name>
<accession>A0A7S1C0H7</accession>
<reference evidence="2" key="1">
    <citation type="submission" date="2021-01" db="EMBL/GenBank/DDBJ databases">
        <authorList>
            <person name="Corre E."/>
            <person name="Pelletier E."/>
            <person name="Niang G."/>
            <person name="Scheremetjew M."/>
            <person name="Finn R."/>
            <person name="Kale V."/>
            <person name="Holt S."/>
            <person name="Cochrane G."/>
            <person name="Meng A."/>
            <person name="Brown T."/>
            <person name="Cohen L."/>
        </authorList>
    </citation>
    <scope>NUCLEOTIDE SEQUENCE</scope>
    <source>
        <strain evidence="2">308</strain>
    </source>
</reference>
<feature type="compositionally biased region" description="Basic and acidic residues" evidence="1">
    <location>
        <begin position="226"/>
        <end position="245"/>
    </location>
</feature>
<dbReference type="AlphaFoldDB" id="A0A7S1C0H7"/>